<keyword evidence="1" id="KW-0812">Transmembrane</keyword>
<keyword evidence="1" id="KW-1133">Transmembrane helix</keyword>
<dbReference type="InParanoid" id="A0A1H9MT11"/>
<dbReference type="Proteomes" id="UP000199021">
    <property type="component" value="Unassembled WGS sequence"/>
</dbReference>
<keyword evidence="3" id="KW-1185">Reference proteome</keyword>
<evidence type="ECO:0000256" key="1">
    <source>
        <dbReference type="SAM" id="Phobius"/>
    </source>
</evidence>
<evidence type="ECO:0000313" key="2">
    <source>
        <dbReference type="EMBL" id="SER26565.1"/>
    </source>
</evidence>
<dbReference type="RefSeq" id="WP_090172494.1">
    <property type="nucleotide sequence ID" value="NZ_FOFB01000031.1"/>
</dbReference>
<dbReference type="PANTHER" id="PTHR37308:SF1">
    <property type="entry name" value="POLYPRENYL-PHOSPHATE TRANSPORTER"/>
    <property type="match status" value="1"/>
</dbReference>
<feature type="transmembrane region" description="Helical" evidence="1">
    <location>
        <begin position="282"/>
        <end position="300"/>
    </location>
</feature>
<feature type="transmembrane region" description="Helical" evidence="1">
    <location>
        <begin position="120"/>
        <end position="138"/>
    </location>
</feature>
<sequence length="317" mass="33857">MNLSIILKGMAMGIAEAIPGVSGGTIAFITGIYERLLDAIGGILGPKVVASWRTEGIASAWTAADGGFILQLGIGMVVGLGIAVFSITELLEMYPPVVWAFFFGLIISSAIYVARQIDKWSILSVLLLIFGTASAYFLTTINPMSGSNSLIFVFLAGMIAISALILPGISGSFILLLLGMYTVVMESVRSLLSGDTGALVLVATFAFGCLIGLAVFSRVLSYTFKTFPNQTLALLTGFMLGSLNKLWPWRNALTTRLNSKGEEVPMLEQAVLPADYLGENTFVPAVIIAFMAGLAIVFVLDRFAPKKDEMDVLEETL</sequence>
<feature type="transmembrane region" description="Helical" evidence="1">
    <location>
        <begin position="198"/>
        <end position="220"/>
    </location>
</feature>
<evidence type="ECO:0000313" key="3">
    <source>
        <dbReference type="Proteomes" id="UP000199021"/>
    </source>
</evidence>
<dbReference type="Pfam" id="PF04018">
    <property type="entry name" value="VCA0040-like"/>
    <property type="match status" value="1"/>
</dbReference>
<dbReference type="EMBL" id="FOFB01000031">
    <property type="protein sequence ID" value="SER26565.1"/>
    <property type="molecule type" value="Genomic_DNA"/>
</dbReference>
<dbReference type="AlphaFoldDB" id="A0A1H9MT11"/>
<feature type="transmembrane region" description="Helical" evidence="1">
    <location>
        <begin position="97"/>
        <end position="114"/>
    </location>
</feature>
<reference evidence="3" key="1">
    <citation type="submission" date="2016-10" db="EMBL/GenBank/DDBJ databases">
        <authorList>
            <person name="Varghese N."/>
            <person name="Submissions S."/>
        </authorList>
    </citation>
    <scope>NUCLEOTIDE SEQUENCE [LARGE SCALE GENOMIC DNA]</scope>
    <source>
        <strain evidence="3">DSM 24740</strain>
    </source>
</reference>
<gene>
    <name evidence="2" type="ORF">SAMN05444359_13125</name>
</gene>
<organism evidence="2 3">
    <name type="scientific">Neolewinella agarilytica</name>
    <dbReference type="NCBI Taxonomy" id="478744"/>
    <lineage>
        <taxon>Bacteria</taxon>
        <taxon>Pseudomonadati</taxon>
        <taxon>Bacteroidota</taxon>
        <taxon>Saprospiria</taxon>
        <taxon>Saprospirales</taxon>
        <taxon>Lewinellaceae</taxon>
        <taxon>Neolewinella</taxon>
    </lineage>
</organism>
<keyword evidence="1" id="KW-0472">Membrane</keyword>
<feature type="transmembrane region" description="Helical" evidence="1">
    <location>
        <begin position="150"/>
        <end position="178"/>
    </location>
</feature>
<name>A0A1H9MT11_9BACT</name>
<dbReference type="STRING" id="478744.SAMN05444359_13125"/>
<protein>
    <submittedName>
        <fullName evidence="2">Putative membrane protein</fullName>
    </submittedName>
</protein>
<dbReference type="PANTHER" id="PTHR37308">
    <property type="entry name" value="INTEGRAL MEMBRANE PROTEIN"/>
    <property type="match status" value="1"/>
</dbReference>
<feature type="transmembrane region" description="Helical" evidence="1">
    <location>
        <begin position="68"/>
        <end position="85"/>
    </location>
</feature>
<accession>A0A1H9MT11</accession>
<dbReference type="OrthoDB" id="9793746at2"/>
<dbReference type="InterPro" id="IPR007163">
    <property type="entry name" value="VCA0040-like"/>
</dbReference>
<proteinExistence type="predicted"/>